<organism evidence="2 3">
    <name type="scientific">Candidatus Accumulibacter contiguus</name>
    <dbReference type="NCBI Taxonomy" id="2954381"/>
    <lineage>
        <taxon>Bacteria</taxon>
        <taxon>Pseudomonadati</taxon>
        <taxon>Pseudomonadota</taxon>
        <taxon>Betaproteobacteria</taxon>
        <taxon>Candidatus Accumulibacter</taxon>
    </lineage>
</organism>
<proteinExistence type="predicted"/>
<evidence type="ECO:0000313" key="3">
    <source>
        <dbReference type="Proteomes" id="UP000886469"/>
    </source>
</evidence>
<dbReference type="InterPro" id="IPR046342">
    <property type="entry name" value="CBS_dom_sf"/>
</dbReference>
<dbReference type="Gene3D" id="3.10.580.10">
    <property type="entry name" value="CBS-domain"/>
    <property type="match status" value="1"/>
</dbReference>
<evidence type="ECO:0000313" key="2">
    <source>
        <dbReference type="EMBL" id="NMQ06806.1"/>
    </source>
</evidence>
<protein>
    <submittedName>
        <fullName evidence="2">CBS domain-containing protein</fullName>
    </submittedName>
</protein>
<reference evidence="2" key="1">
    <citation type="submission" date="2019-03" db="EMBL/GenBank/DDBJ databases">
        <title>Metabolic reconstructions from genomes of highly enriched 'Candidatus Accumulibacter' and 'Candidatus Competibacter' bioreactor populations.</title>
        <authorList>
            <person name="Annavajhala M.K."/>
            <person name="Welles L."/>
            <person name="Abbas B."/>
            <person name="Sorokin D."/>
            <person name="Park H."/>
            <person name="Van Loosdrecht M."/>
            <person name="Chandran K."/>
        </authorList>
    </citation>
    <scope>NUCLEOTIDE SEQUENCE</scope>
    <source>
        <strain evidence="2">SBR_L</strain>
    </source>
</reference>
<evidence type="ECO:0000259" key="1">
    <source>
        <dbReference type="Pfam" id="PF00571"/>
    </source>
</evidence>
<accession>A0ABX1TEB0</accession>
<dbReference type="EMBL" id="SPMX01000055">
    <property type="protein sequence ID" value="NMQ06806.1"/>
    <property type="molecule type" value="Genomic_DNA"/>
</dbReference>
<sequence>MSEARHSALIPALPQIRRNQEMPDTRFKPLPWTRLKRGVPCYLPRRAATSTPVDAHSPALRVMTDFQRMTPITIARDASLDDANRIMALCHVHYLLVADEQRQLQGIVTEAGTKGHRPLAVAHTMGVRPSELVVGDVMIKQHDDVEVMHLKDVSLARVGNVVATLKELGTPYCLVVDHDEEDHHILCGIFSLAKIEREMGLAQSAEIAQTFSQVVSSLDH</sequence>
<gene>
    <name evidence="2" type="ORF">E4Q08_16910</name>
</gene>
<dbReference type="Pfam" id="PF00571">
    <property type="entry name" value="CBS"/>
    <property type="match status" value="1"/>
</dbReference>
<dbReference type="InterPro" id="IPR000644">
    <property type="entry name" value="CBS_dom"/>
</dbReference>
<keyword evidence="3" id="KW-1185">Reference proteome</keyword>
<dbReference type="SUPFAM" id="SSF54631">
    <property type="entry name" value="CBS-domain pair"/>
    <property type="match status" value="1"/>
</dbReference>
<dbReference type="Proteomes" id="UP000886469">
    <property type="component" value="Unassembled WGS sequence"/>
</dbReference>
<name>A0ABX1TEB0_9PROT</name>
<comment type="caution">
    <text evidence="2">The sequence shown here is derived from an EMBL/GenBank/DDBJ whole genome shotgun (WGS) entry which is preliminary data.</text>
</comment>
<feature type="domain" description="CBS" evidence="1">
    <location>
        <begin position="70"/>
        <end position="110"/>
    </location>
</feature>